<dbReference type="GO" id="GO:0030288">
    <property type="term" value="C:outer membrane-bounded periplasmic space"/>
    <property type="evidence" value="ECO:0007669"/>
    <property type="project" value="TreeGrafter"/>
</dbReference>
<evidence type="ECO:0000313" key="6">
    <source>
        <dbReference type="Proteomes" id="UP000297288"/>
    </source>
</evidence>
<evidence type="ECO:0000256" key="1">
    <source>
        <dbReference type="ARBA" id="ARBA00022801"/>
    </source>
</evidence>
<dbReference type="SUPFAM" id="SSF53187">
    <property type="entry name" value="Zn-dependent exopeptidases"/>
    <property type="match status" value="1"/>
</dbReference>
<dbReference type="InterPro" id="IPR002508">
    <property type="entry name" value="MurNAc-LAA_cat"/>
</dbReference>
<keyword evidence="1" id="KW-0378">Hydrolase</keyword>
<reference evidence="3 5" key="1">
    <citation type="submission" date="2016-10" db="EMBL/GenBank/DDBJ databases">
        <authorList>
            <person name="de Groot N.N."/>
        </authorList>
    </citation>
    <scope>NUCLEOTIDE SEQUENCE [LARGE SCALE GENOMIC DNA]</scope>
    <source>
        <strain evidence="3 5">WG14</strain>
    </source>
</reference>
<evidence type="ECO:0000313" key="4">
    <source>
        <dbReference type="EMBL" id="TGG87327.1"/>
    </source>
</evidence>
<dbReference type="AlphaFoldDB" id="A0A1G6MW53"/>
<dbReference type="InterPro" id="IPR050695">
    <property type="entry name" value="N-acetylmuramoyl_amidase_3"/>
</dbReference>
<dbReference type="Proteomes" id="UP000297288">
    <property type="component" value="Unassembled WGS sequence"/>
</dbReference>
<dbReference type="SMART" id="SM00646">
    <property type="entry name" value="Ami_3"/>
    <property type="match status" value="1"/>
</dbReference>
<feature type="domain" description="MurNAc-LAA" evidence="2">
    <location>
        <begin position="301"/>
        <end position="445"/>
    </location>
</feature>
<evidence type="ECO:0000313" key="5">
    <source>
        <dbReference type="Proteomes" id="UP000199322"/>
    </source>
</evidence>
<protein>
    <submittedName>
        <fullName evidence="3">N-acetylmuramoyl-L-alanine amidase</fullName>
    </submittedName>
</protein>
<dbReference type="Gene3D" id="3.40.630.40">
    <property type="entry name" value="Zn-dependent exopeptidases"/>
    <property type="match status" value="1"/>
</dbReference>
<dbReference type="Pfam" id="PF01520">
    <property type="entry name" value="Amidase_3"/>
    <property type="match status" value="1"/>
</dbReference>
<keyword evidence="5" id="KW-1185">Reference proteome</keyword>
<dbReference type="GO" id="GO:0009253">
    <property type="term" value="P:peptidoglycan catabolic process"/>
    <property type="evidence" value="ECO:0007669"/>
    <property type="project" value="InterPro"/>
</dbReference>
<reference evidence="4 6" key="2">
    <citation type="submission" date="2019-04" db="EMBL/GenBank/DDBJ databases">
        <title>Draft genome sequence data and analysis of a Fermenting Bacterium, Geotoga petraea strain HO-Geo1, isolated from heavy-oil petroleum reservoir in Russia.</title>
        <authorList>
            <person name="Grouzdev D.S."/>
            <person name="Semenova E.M."/>
            <person name="Sokolova D.S."/>
            <person name="Tourova T.P."/>
            <person name="Poltaraus A.B."/>
            <person name="Nazina T.N."/>
        </authorList>
    </citation>
    <scope>NUCLEOTIDE SEQUENCE [LARGE SCALE GENOMIC DNA]</scope>
    <source>
        <strain evidence="4 6">HO-Geo1</strain>
    </source>
</reference>
<dbReference type="GO" id="GO:0008745">
    <property type="term" value="F:N-acetylmuramoyl-L-alanine amidase activity"/>
    <property type="evidence" value="ECO:0007669"/>
    <property type="project" value="InterPro"/>
</dbReference>
<dbReference type="EMBL" id="SRME01000005">
    <property type="protein sequence ID" value="TGG87327.1"/>
    <property type="molecule type" value="Genomic_DNA"/>
</dbReference>
<accession>A0A1G6MW53</accession>
<dbReference type="CDD" id="cd02696">
    <property type="entry name" value="MurNAc-LAA"/>
    <property type="match status" value="1"/>
</dbReference>
<dbReference type="EMBL" id="FMYV01000005">
    <property type="protein sequence ID" value="SDC59474.1"/>
    <property type="molecule type" value="Genomic_DNA"/>
</dbReference>
<gene>
    <name evidence="4" type="ORF">E4650_08465</name>
    <name evidence="3" type="ORF">SAMN04488588_1400</name>
</gene>
<dbReference type="PANTHER" id="PTHR30404">
    <property type="entry name" value="N-ACETYLMURAMOYL-L-ALANINE AMIDASE"/>
    <property type="match status" value="1"/>
</dbReference>
<dbReference type="STRING" id="28234.SAMN04488588_1400"/>
<dbReference type="OrthoDB" id="9772024at2"/>
<name>A0A1G6MW53_9BACT</name>
<evidence type="ECO:0000259" key="2">
    <source>
        <dbReference type="SMART" id="SM00646"/>
    </source>
</evidence>
<organism evidence="3 5">
    <name type="scientific">Geotoga petraea</name>
    <dbReference type="NCBI Taxonomy" id="28234"/>
    <lineage>
        <taxon>Bacteria</taxon>
        <taxon>Thermotogati</taxon>
        <taxon>Thermotogota</taxon>
        <taxon>Thermotogae</taxon>
        <taxon>Petrotogales</taxon>
        <taxon>Petrotogaceae</taxon>
        <taxon>Geotoga</taxon>
    </lineage>
</organism>
<sequence>MKLKKNILIILMLLSVITLFSQNVFFQWRSLDEDYYVEKDGKYYYDLEMMTHKANKNLTVNNDTLYYISNGKWKVFIFPKNNMMIINSQESYSFSEEDKHYIDGKLYLSAEIIAKALNLELINSSAGIFFNIPLARVDSINTYIKKESARTIIEFSSEVNPKIYPLTNETGYLVIVENAQIPGNFIEKEYNNKIEYITAYHQTSTIVWIKIKINVKHSVKKTFEPSRLILDFAFEESEFPVVVLDPGHGGWEPGAVGLGKTLEKDLTLKVAKRAKEMLANYSIETYLTRDSDQYIDLHGRAKFSNDKNADLFISIHLNSFPTYPSTRGSELYYFDFSKSTYARMIAWKENLDFNKDKDLLESWTNIKETSISDSFDFAEILEKHIENKGFKNRRIEPAEFAVLRYTRSPAILFELDFLSNEAVEKKFNDGDYVEDFAEIIKDAVIEYFDIK</sequence>
<proteinExistence type="predicted"/>
<dbReference type="RefSeq" id="WP_091404069.1">
    <property type="nucleotide sequence ID" value="NZ_FMYV01000005.1"/>
</dbReference>
<evidence type="ECO:0000313" key="3">
    <source>
        <dbReference type="EMBL" id="SDC59474.1"/>
    </source>
</evidence>
<dbReference type="PANTHER" id="PTHR30404:SF0">
    <property type="entry name" value="N-ACETYLMURAMOYL-L-ALANINE AMIDASE AMIC"/>
    <property type="match status" value="1"/>
</dbReference>
<dbReference type="Proteomes" id="UP000199322">
    <property type="component" value="Unassembled WGS sequence"/>
</dbReference>